<organism evidence="2 3">
    <name type="scientific">candidate division WOR-3 bacterium JGI_Cruoil_03_51_56</name>
    <dbReference type="NCBI Taxonomy" id="1973747"/>
    <lineage>
        <taxon>Bacteria</taxon>
        <taxon>Bacteria division WOR-3</taxon>
    </lineage>
</organism>
<dbReference type="AlphaFoldDB" id="A0A235BS64"/>
<name>A0A235BS64_UNCW3</name>
<evidence type="ECO:0000313" key="2">
    <source>
        <dbReference type="EMBL" id="OYD14557.1"/>
    </source>
</evidence>
<keyword evidence="1" id="KW-0812">Transmembrane</keyword>
<sequence>MESQDKNKDKGSSQVPSIVFHPDEKKLARVARIRRLLFLLTFVILGVALIYFITFRPRSPEVLFHSSLPNIAETGLPKESNASRLVPADSFSGNKPKTDDILSQVHQWVVGIEISAQAAQNRWRRAQDLLPMAAVTREQADGALERLDEAQTMLDSASMDVVDAEMKAKFIKQTSRNAHGRNAYHFSVIYVAADKYVSLLKKEAKGRHGFLDAFIASLRAVISGDRAEAEIKLNVANSYRCESDNRQRILKRRARQMRQAAQVIFR</sequence>
<comment type="caution">
    <text evidence="2">The sequence shown here is derived from an EMBL/GenBank/DDBJ whole genome shotgun (WGS) entry which is preliminary data.</text>
</comment>
<evidence type="ECO:0000256" key="1">
    <source>
        <dbReference type="SAM" id="Phobius"/>
    </source>
</evidence>
<reference evidence="2 3" key="1">
    <citation type="submission" date="2017-07" db="EMBL/GenBank/DDBJ databases">
        <title>Recovery of genomes from metagenomes via a dereplication, aggregation, and scoring strategy.</title>
        <authorList>
            <person name="Sieber C.M."/>
            <person name="Probst A.J."/>
            <person name="Sharrar A."/>
            <person name="Thomas B.C."/>
            <person name="Hess M."/>
            <person name="Tringe S.G."/>
            <person name="Banfield J.F."/>
        </authorList>
    </citation>
    <scope>NUCLEOTIDE SEQUENCE [LARGE SCALE GENOMIC DNA]</scope>
    <source>
        <strain evidence="2">JGI_Cruoil_03_51_56</strain>
    </source>
</reference>
<evidence type="ECO:0000313" key="3">
    <source>
        <dbReference type="Proteomes" id="UP000215559"/>
    </source>
</evidence>
<dbReference type="EMBL" id="NOZP01000152">
    <property type="protein sequence ID" value="OYD14557.1"/>
    <property type="molecule type" value="Genomic_DNA"/>
</dbReference>
<protein>
    <submittedName>
        <fullName evidence="2">Uncharacterized protein</fullName>
    </submittedName>
</protein>
<feature type="transmembrane region" description="Helical" evidence="1">
    <location>
        <begin position="36"/>
        <end position="55"/>
    </location>
</feature>
<keyword evidence="1" id="KW-0472">Membrane</keyword>
<gene>
    <name evidence="2" type="ORF">CH330_08405</name>
</gene>
<dbReference type="Proteomes" id="UP000215559">
    <property type="component" value="Unassembled WGS sequence"/>
</dbReference>
<proteinExistence type="predicted"/>
<accession>A0A235BS64</accession>
<keyword evidence="1" id="KW-1133">Transmembrane helix</keyword>